<dbReference type="EMBL" id="CAMPGE010000128">
    <property type="protein sequence ID" value="CAI2358851.1"/>
    <property type="molecule type" value="Genomic_DNA"/>
</dbReference>
<name>A0AAD1TYP1_EUPCR</name>
<dbReference type="SUPFAM" id="SSF103473">
    <property type="entry name" value="MFS general substrate transporter"/>
    <property type="match status" value="1"/>
</dbReference>
<reference evidence="3" key="1">
    <citation type="submission" date="2023-07" db="EMBL/GenBank/DDBJ databases">
        <authorList>
            <consortium name="AG Swart"/>
            <person name="Singh M."/>
            <person name="Singh A."/>
            <person name="Seah K."/>
            <person name="Emmerich C."/>
        </authorList>
    </citation>
    <scope>NUCLEOTIDE SEQUENCE</scope>
    <source>
        <strain evidence="3">DP1</strain>
    </source>
</reference>
<proteinExistence type="predicted"/>
<feature type="transmembrane region" description="Helical" evidence="2">
    <location>
        <begin position="294"/>
        <end position="320"/>
    </location>
</feature>
<accession>A0AAD1TYP1</accession>
<feature type="transmembrane region" description="Helical" evidence="2">
    <location>
        <begin position="114"/>
        <end position="140"/>
    </location>
</feature>
<dbReference type="AlphaFoldDB" id="A0AAD1TYP1"/>
<feature type="transmembrane region" description="Helical" evidence="2">
    <location>
        <begin position="89"/>
        <end position="108"/>
    </location>
</feature>
<feature type="transmembrane region" description="Helical" evidence="2">
    <location>
        <begin position="63"/>
        <end position="80"/>
    </location>
</feature>
<feature type="transmembrane region" description="Helical" evidence="2">
    <location>
        <begin position="147"/>
        <end position="163"/>
    </location>
</feature>
<feature type="transmembrane region" description="Helical" evidence="2">
    <location>
        <begin position="472"/>
        <end position="492"/>
    </location>
</feature>
<evidence type="ECO:0000256" key="1">
    <source>
        <dbReference type="SAM" id="MobiDB-lite"/>
    </source>
</evidence>
<dbReference type="Proteomes" id="UP001295684">
    <property type="component" value="Unassembled WGS sequence"/>
</dbReference>
<feature type="transmembrane region" description="Helical" evidence="2">
    <location>
        <begin position="371"/>
        <end position="389"/>
    </location>
</feature>
<feature type="transmembrane region" description="Helical" evidence="2">
    <location>
        <begin position="183"/>
        <end position="203"/>
    </location>
</feature>
<feature type="transmembrane region" description="Helical" evidence="2">
    <location>
        <begin position="246"/>
        <end position="268"/>
    </location>
</feature>
<evidence type="ECO:0000313" key="4">
    <source>
        <dbReference type="Proteomes" id="UP001295684"/>
    </source>
</evidence>
<comment type="caution">
    <text evidence="3">The sequence shown here is derived from an EMBL/GenBank/DDBJ whole genome shotgun (WGS) entry which is preliminary data.</text>
</comment>
<keyword evidence="2" id="KW-0812">Transmembrane</keyword>
<feature type="transmembrane region" description="Helical" evidence="2">
    <location>
        <begin position="395"/>
        <end position="415"/>
    </location>
</feature>
<keyword evidence="4" id="KW-1185">Reference proteome</keyword>
<feature type="transmembrane region" description="Helical" evidence="2">
    <location>
        <begin position="340"/>
        <end position="364"/>
    </location>
</feature>
<evidence type="ECO:0000256" key="2">
    <source>
        <dbReference type="SAM" id="Phobius"/>
    </source>
</evidence>
<sequence length="544" mass="61265">MGRDKKSNLKNRNGGDKEQASSHTWTLLLVLPLSIFVICNTGVNYCQEIGKTNGYNSSTVTAIKYVVIFGYFIGIIPAFLKEAIGQRTALLIASALALISFVGLGFVVEMKNQLGEILIFVFCFTAAVSGSIVTFISIILTVYTHKKFPVFCIAMLFCYWKIAPDIEFSIKNSLFKEIKLKPYFIGKGIFLAILYGITAFQIYEIPRSVCMSMFNDTDTAKYCLYYLLIQLLFIVSFYITCITNEYFLIGTILFIVTLVINFMLVILFRLKIREDSEASQGSLRPKIVLYWKDFHMILCSGEYLSLAFGSLLILGSTYAFNSNIFKMTFAIEQTDSSENLAHTFWIIDILGRFIGGLIFSILSVIQRPTDWLRNTCMISVLGFGAAFLANPLGSIFMYISCILVALSSGVLWIGIPSCIIEEIKDNFFVLRLGFIFFLSSIGMVIFDVFFYFIYEWQARNDSGKCIGENCTLIQLIAFTVSALLATVLFSYAPQNKLTGEKRGVKWDEETVIQKNSGVGKNERKNKSIGKSKLESRSKSRNSEE</sequence>
<feature type="transmembrane region" description="Helical" evidence="2">
    <location>
        <begin position="223"/>
        <end position="240"/>
    </location>
</feature>
<keyword evidence="2" id="KW-0472">Membrane</keyword>
<protein>
    <submittedName>
        <fullName evidence="3">Uncharacterized protein</fullName>
    </submittedName>
</protein>
<feature type="region of interest" description="Disordered" evidence="1">
    <location>
        <begin position="515"/>
        <end position="544"/>
    </location>
</feature>
<organism evidence="3 4">
    <name type="scientific">Euplotes crassus</name>
    <dbReference type="NCBI Taxonomy" id="5936"/>
    <lineage>
        <taxon>Eukaryota</taxon>
        <taxon>Sar</taxon>
        <taxon>Alveolata</taxon>
        <taxon>Ciliophora</taxon>
        <taxon>Intramacronucleata</taxon>
        <taxon>Spirotrichea</taxon>
        <taxon>Hypotrichia</taxon>
        <taxon>Euplotida</taxon>
        <taxon>Euplotidae</taxon>
        <taxon>Moneuplotes</taxon>
    </lineage>
</organism>
<gene>
    <name evidence="3" type="ORF">ECRASSUSDP1_LOCUS134</name>
</gene>
<keyword evidence="2" id="KW-1133">Transmembrane helix</keyword>
<evidence type="ECO:0000313" key="3">
    <source>
        <dbReference type="EMBL" id="CAI2358851.1"/>
    </source>
</evidence>
<feature type="compositionally biased region" description="Basic and acidic residues" evidence="1">
    <location>
        <begin position="520"/>
        <end position="544"/>
    </location>
</feature>
<feature type="transmembrane region" description="Helical" evidence="2">
    <location>
        <begin position="427"/>
        <end position="452"/>
    </location>
</feature>
<dbReference type="InterPro" id="IPR036259">
    <property type="entry name" value="MFS_trans_sf"/>
</dbReference>
<feature type="transmembrane region" description="Helical" evidence="2">
    <location>
        <begin position="20"/>
        <end position="43"/>
    </location>
</feature>